<evidence type="ECO:0000313" key="3">
    <source>
        <dbReference type="Proteomes" id="UP000294847"/>
    </source>
</evidence>
<dbReference type="Proteomes" id="UP000294847">
    <property type="component" value="Chromosome 5"/>
</dbReference>
<protein>
    <submittedName>
        <fullName evidence="2">Uncharacterized protein</fullName>
    </submittedName>
</protein>
<reference evidence="2 3" key="1">
    <citation type="journal article" date="2019" name="Mol. Biol. Evol.">
        <title>Blast fungal genomes show frequent chromosomal changes, gene gains and losses, and effector gene turnover.</title>
        <authorList>
            <person name="Gomez Luciano L.B."/>
            <person name="Jason Tsai I."/>
            <person name="Chuma I."/>
            <person name="Tosa Y."/>
            <person name="Chen Y.H."/>
            <person name="Li J.Y."/>
            <person name="Li M.Y."/>
            <person name="Jade Lu M.Y."/>
            <person name="Nakayashiki H."/>
            <person name="Li W.H."/>
        </authorList>
    </citation>
    <scope>NUCLEOTIDE SEQUENCE [LARGE SCALE GENOMIC DNA]</scope>
    <source>
        <strain evidence="2">MZ5-1-6</strain>
    </source>
</reference>
<evidence type="ECO:0000313" key="2">
    <source>
        <dbReference type="EMBL" id="QBZ62359.1"/>
    </source>
</evidence>
<name>A0A4P7NJW4_PYROR</name>
<dbReference type="EMBL" id="CP034208">
    <property type="protein sequence ID" value="QBZ62359.1"/>
    <property type="molecule type" value="Genomic_DNA"/>
</dbReference>
<dbReference type="AlphaFoldDB" id="A0A4P7NJW4"/>
<organism evidence="2 3">
    <name type="scientific">Pyricularia oryzae</name>
    <name type="common">Rice blast fungus</name>
    <name type="synonym">Magnaporthe oryzae</name>
    <dbReference type="NCBI Taxonomy" id="318829"/>
    <lineage>
        <taxon>Eukaryota</taxon>
        <taxon>Fungi</taxon>
        <taxon>Dikarya</taxon>
        <taxon>Ascomycota</taxon>
        <taxon>Pezizomycotina</taxon>
        <taxon>Sordariomycetes</taxon>
        <taxon>Sordariomycetidae</taxon>
        <taxon>Magnaporthales</taxon>
        <taxon>Pyriculariaceae</taxon>
        <taxon>Pyricularia</taxon>
    </lineage>
</organism>
<proteinExistence type="predicted"/>
<feature type="region of interest" description="Disordered" evidence="1">
    <location>
        <begin position="38"/>
        <end position="69"/>
    </location>
</feature>
<gene>
    <name evidence="2" type="ORF">PoMZ_11239</name>
</gene>
<accession>A0A4P7NJW4</accession>
<evidence type="ECO:0000256" key="1">
    <source>
        <dbReference type="SAM" id="MobiDB-lite"/>
    </source>
</evidence>
<sequence length="109" mass="12358">MKLLRGRDRKIDRFAGRGFPSPRYDTFGLAVSWFTEDQTREPQSVQGGKPRFSGSVPRQFAPAAGTKQTRKTSRCSIILRQDLGSRADDSWLVKVTANMQHSTISRDER</sequence>